<dbReference type="Proteomes" id="UP000015354">
    <property type="component" value="Unassembled WGS sequence"/>
</dbReference>
<keyword evidence="1" id="KW-0812">Transmembrane</keyword>
<evidence type="ECO:0000313" key="2">
    <source>
        <dbReference type="EMBL" id="EPY15949.1"/>
    </source>
</evidence>
<dbReference type="EMBL" id="ATMH01011637">
    <property type="protein sequence ID" value="EPY15949.1"/>
    <property type="molecule type" value="Genomic_DNA"/>
</dbReference>
<keyword evidence="3" id="KW-1185">Reference proteome</keyword>
<feature type="transmembrane region" description="Helical" evidence="1">
    <location>
        <begin position="29"/>
        <end position="49"/>
    </location>
</feature>
<keyword evidence="1" id="KW-1133">Transmembrane helix</keyword>
<protein>
    <submittedName>
        <fullName evidence="2">Uncharacterized protein</fullName>
    </submittedName>
</protein>
<comment type="caution">
    <text evidence="2">The sequence shown here is derived from an EMBL/GenBank/DDBJ whole genome shotgun (WGS) entry which is preliminary data.</text>
</comment>
<name>S9TG84_9TRYP</name>
<proteinExistence type="predicted"/>
<sequence length="74" mass="7792">MFTLPLINLFVGMHVIAPRYNVDPVLCGGFLSVATVLAISIGYIIYGLLERAPSDVAAASGKEVLQSAATKKAQ</sequence>
<dbReference type="OrthoDB" id="265536at2759"/>
<dbReference type="AlphaFoldDB" id="S9TG84"/>
<keyword evidence="1" id="KW-0472">Membrane</keyword>
<accession>S9TG84</accession>
<gene>
    <name evidence="2" type="ORF">STCU_11653</name>
</gene>
<evidence type="ECO:0000313" key="3">
    <source>
        <dbReference type="Proteomes" id="UP000015354"/>
    </source>
</evidence>
<evidence type="ECO:0000256" key="1">
    <source>
        <dbReference type="SAM" id="Phobius"/>
    </source>
</evidence>
<organism evidence="2 3">
    <name type="scientific">Strigomonas culicis</name>
    <dbReference type="NCBI Taxonomy" id="28005"/>
    <lineage>
        <taxon>Eukaryota</taxon>
        <taxon>Discoba</taxon>
        <taxon>Euglenozoa</taxon>
        <taxon>Kinetoplastea</taxon>
        <taxon>Metakinetoplastina</taxon>
        <taxon>Trypanosomatida</taxon>
        <taxon>Trypanosomatidae</taxon>
        <taxon>Strigomonadinae</taxon>
        <taxon>Strigomonas</taxon>
    </lineage>
</organism>
<reference evidence="2 3" key="1">
    <citation type="journal article" date="2013" name="PLoS ONE">
        <title>Predicting the Proteins of Angomonas deanei, Strigomonas culicis and Their Respective Endosymbionts Reveals New Aspects of the Trypanosomatidae Family.</title>
        <authorList>
            <person name="Motta M.C."/>
            <person name="Martins A.C."/>
            <person name="de Souza S.S."/>
            <person name="Catta-Preta C.M."/>
            <person name="Silva R."/>
            <person name="Klein C.C."/>
            <person name="de Almeida L.G."/>
            <person name="de Lima Cunha O."/>
            <person name="Ciapina L.P."/>
            <person name="Brocchi M."/>
            <person name="Colabardini A.C."/>
            <person name="de Araujo Lima B."/>
            <person name="Machado C.R."/>
            <person name="de Almeida Soares C.M."/>
            <person name="Probst C.M."/>
            <person name="de Menezes C.B."/>
            <person name="Thompson C.E."/>
            <person name="Bartholomeu D.C."/>
            <person name="Gradia D.F."/>
            <person name="Pavoni D.P."/>
            <person name="Grisard E.C."/>
            <person name="Fantinatti-Garboggini F."/>
            <person name="Marchini F.K."/>
            <person name="Rodrigues-Luiz G.F."/>
            <person name="Wagner G."/>
            <person name="Goldman G.H."/>
            <person name="Fietto J.L."/>
            <person name="Elias M.C."/>
            <person name="Goldman M.H."/>
            <person name="Sagot M.F."/>
            <person name="Pereira M."/>
            <person name="Stoco P.H."/>
            <person name="de Mendonca-Neto R.P."/>
            <person name="Teixeira S.M."/>
            <person name="Maciel T.E."/>
            <person name="de Oliveira Mendes T.A."/>
            <person name="Urmenyi T.P."/>
            <person name="de Souza W."/>
            <person name="Schenkman S."/>
            <person name="de Vasconcelos A.T."/>
        </authorList>
    </citation>
    <scope>NUCLEOTIDE SEQUENCE [LARGE SCALE GENOMIC DNA]</scope>
</reference>